<sequence length="336" mass="38424">MASLQLLEQAAPTLVWPVKFCLAITTTLYLLSLITGNVSQADRVWTFLPTVYAVYYALIPLWPNSALALFPYTPSNAPYFVASTFSPRAVMMATLIVLWMYRLSYNTWRRGLFSLKDEDYRWELLRQQIPNKNIILFILPLPTHMAVHQPHSPLSTSDYVLCALALLTNVVQFTADNQQWSYQNYKHSGVLNANEWPGARIQWTKQDAERGFVTRGLWAWSRHPNFLCEQTFWILINLFPILSPASPHLTAPPHKITDLTPLLPSLVITSLFYSSTLFSESVSRGKYTAAYPAYQERVAMFIPLFTPVWGLWLSIRGKKEATDRLVYGAGDHKKTE</sequence>
<dbReference type="PANTHER" id="PTHR32251">
    <property type="entry name" value="3-OXO-5-ALPHA-STEROID 4-DEHYDROGENASE"/>
    <property type="match status" value="1"/>
</dbReference>
<dbReference type="OrthoDB" id="201504at2759"/>
<dbReference type="OMA" id="WRKGGYQ"/>
<gene>
    <name evidence="2" type="ORF">CONPUDRAFT_88490</name>
</gene>
<evidence type="ECO:0000256" key="1">
    <source>
        <dbReference type="SAM" id="Phobius"/>
    </source>
</evidence>
<dbReference type="KEGG" id="cput:CONPUDRAFT_88490"/>
<feature type="transmembrane region" description="Helical" evidence="1">
    <location>
        <begin position="298"/>
        <end position="315"/>
    </location>
</feature>
<feature type="transmembrane region" description="Helical" evidence="1">
    <location>
        <begin position="259"/>
        <end position="278"/>
    </location>
</feature>
<dbReference type="InterPro" id="IPR010721">
    <property type="entry name" value="UstE-like"/>
</dbReference>
<dbReference type="Proteomes" id="UP000053558">
    <property type="component" value="Unassembled WGS sequence"/>
</dbReference>
<keyword evidence="1" id="KW-1133">Transmembrane helix</keyword>
<comment type="caution">
    <text evidence="2">The sequence shown here is derived from an EMBL/GenBank/DDBJ whole genome shotgun (WGS) entry which is preliminary data.</text>
</comment>
<dbReference type="GO" id="GO:0016020">
    <property type="term" value="C:membrane"/>
    <property type="evidence" value="ECO:0007669"/>
    <property type="project" value="TreeGrafter"/>
</dbReference>
<feature type="transmembrane region" description="Helical" evidence="1">
    <location>
        <begin position="44"/>
        <end position="62"/>
    </location>
</feature>
<evidence type="ECO:0000313" key="2">
    <source>
        <dbReference type="EMBL" id="EIW84199.1"/>
    </source>
</evidence>
<reference evidence="3" key="1">
    <citation type="journal article" date="2012" name="Science">
        <title>The Paleozoic origin of enzymatic lignin decomposition reconstructed from 31 fungal genomes.</title>
        <authorList>
            <person name="Floudas D."/>
            <person name="Binder M."/>
            <person name="Riley R."/>
            <person name="Barry K."/>
            <person name="Blanchette R.A."/>
            <person name="Henrissat B."/>
            <person name="Martinez A.T."/>
            <person name="Otillar R."/>
            <person name="Spatafora J.W."/>
            <person name="Yadav J.S."/>
            <person name="Aerts A."/>
            <person name="Benoit I."/>
            <person name="Boyd A."/>
            <person name="Carlson A."/>
            <person name="Copeland A."/>
            <person name="Coutinho P.M."/>
            <person name="de Vries R.P."/>
            <person name="Ferreira P."/>
            <person name="Findley K."/>
            <person name="Foster B."/>
            <person name="Gaskell J."/>
            <person name="Glotzer D."/>
            <person name="Gorecki P."/>
            <person name="Heitman J."/>
            <person name="Hesse C."/>
            <person name="Hori C."/>
            <person name="Igarashi K."/>
            <person name="Jurgens J.A."/>
            <person name="Kallen N."/>
            <person name="Kersten P."/>
            <person name="Kohler A."/>
            <person name="Kuees U."/>
            <person name="Kumar T.K.A."/>
            <person name="Kuo A."/>
            <person name="LaButti K."/>
            <person name="Larrondo L.F."/>
            <person name="Lindquist E."/>
            <person name="Ling A."/>
            <person name="Lombard V."/>
            <person name="Lucas S."/>
            <person name="Lundell T."/>
            <person name="Martin R."/>
            <person name="McLaughlin D.J."/>
            <person name="Morgenstern I."/>
            <person name="Morin E."/>
            <person name="Murat C."/>
            <person name="Nagy L.G."/>
            <person name="Nolan M."/>
            <person name="Ohm R.A."/>
            <person name="Patyshakuliyeva A."/>
            <person name="Rokas A."/>
            <person name="Ruiz-Duenas F.J."/>
            <person name="Sabat G."/>
            <person name="Salamov A."/>
            <person name="Samejima M."/>
            <person name="Schmutz J."/>
            <person name="Slot J.C."/>
            <person name="St John F."/>
            <person name="Stenlid J."/>
            <person name="Sun H."/>
            <person name="Sun S."/>
            <person name="Syed K."/>
            <person name="Tsang A."/>
            <person name="Wiebenga A."/>
            <person name="Young D."/>
            <person name="Pisabarro A."/>
            <person name="Eastwood D.C."/>
            <person name="Martin F."/>
            <person name="Cullen D."/>
            <person name="Grigoriev I.V."/>
            <person name="Hibbett D.S."/>
        </authorList>
    </citation>
    <scope>NUCLEOTIDE SEQUENCE [LARGE SCALE GENOMIC DNA]</scope>
    <source>
        <strain evidence="3">RWD-64-598 SS2</strain>
    </source>
</reference>
<name>A0A5M3MYK6_CONPW</name>
<dbReference type="AlphaFoldDB" id="A0A5M3MYK6"/>
<keyword evidence="1" id="KW-0472">Membrane</keyword>
<feature type="transmembrane region" description="Helical" evidence="1">
    <location>
        <begin position="77"/>
        <end position="101"/>
    </location>
</feature>
<protein>
    <submittedName>
        <fullName evidence="2">DUF1295-domain-containing protein</fullName>
    </submittedName>
</protein>
<dbReference type="GeneID" id="19211258"/>
<dbReference type="EMBL" id="JH711575">
    <property type="protein sequence ID" value="EIW84199.1"/>
    <property type="molecule type" value="Genomic_DNA"/>
</dbReference>
<keyword evidence="3" id="KW-1185">Reference proteome</keyword>
<evidence type="ECO:0000313" key="3">
    <source>
        <dbReference type="Proteomes" id="UP000053558"/>
    </source>
</evidence>
<dbReference type="Pfam" id="PF06966">
    <property type="entry name" value="DUF1295"/>
    <property type="match status" value="1"/>
</dbReference>
<dbReference type="PANTHER" id="PTHR32251:SF23">
    <property type="entry name" value="3-OXO-5-ALPHA-STEROID 4-DEHYDROGENASE (DUF1295)"/>
    <property type="match status" value="1"/>
</dbReference>
<dbReference type="Gene3D" id="1.20.120.1630">
    <property type="match status" value="1"/>
</dbReference>
<feature type="transmembrane region" description="Helical" evidence="1">
    <location>
        <begin position="14"/>
        <end position="32"/>
    </location>
</feature>
<accession>A0A5M3MYK6</accession>
<organism evidence="2 3">
    <name type="scientific">Coniophora puteana (strain RWD-64-598)</name>
    <name type="common">Brown rot fungus</name>
    <dbReference type="NCBI Taxonomy" id="741705"/>
    <lineage>
        <taxon>Eukaryota</taxon>
        <taxon>Fungi</taxon>
        <taxon>Dikarya</taxon>
        <taxon>Basidiomycota</taxon>
        <taxon>Agaricomycotina</taxon>
        <taxon>Agaricomycetes</taxon>
        <taxon>Agaricomycetidae</taxon>
        <taxon>Boletales</taxon>
        <taxon>Coniophorineae</taxon>
        <taxon>Coniophoraceae</taxon>
        <taxon>Coniophora</taxon>
    </lineage>
</organism>
<dbReference type="RefSeq" id="XP_007765966.1">
    <property type="nucleotide sequence ID" value="XM_007767776.1"/>
</dbReference>
<proteinExistence type="predicted"/>
<keyword evidence="1" id="KW-0812">Transmembrane</keyword>